<accession>A0A4C1SQP9</accession>
<evidence type="ECO:0000313" key="3">
    <source>
        <dbReference type="Proteomes" id="UP000299102"/>
    </source>
</evidence>
<dbReference type="AlphaFoldDB" id="A0A4C1SQP9"/>
<name>A0A4C1SQP9_EUMVA</name>
<protein>
    <submittedName>
        <fullName evidence="2">Uncharacterized protein</fullName>
    </submittedName>
</protein>
<keyword evidence="3" id="KW-1185">Reference proteome</keyword>
<gene>
    <name evidence="2" type="ORF">EVAR_6483_1</name>
</gene>
<organism evidence="2 3">
    <name type="scientific">Eumeta variegata</name>
    <name type="common">Bagworm moth</name>
    <name type="synonym">Eumeta japonica</name>
    <dbReference type="NCBI Taxonomy" id="151549"/>
    <lineage>
        <taxon>Eukaryota</taxon>
        <taxon>Metazoa</taxon>
        <taxon>Ecdysozoa</taxon>
        <taxon>Arthropoda</taxon>
        <taxon>Hexapoda</taxon>
        <taxon>Insecta</taxon>
        <taxon>Pterygota</taxon>
        <taxon>Neoptera</taxon>
        <taxon>Endopterygota</taxon>
        <taxon>Lepidoptera</taxon>
        <taxon>Glossata</taxon>
        <taxon>Ditrysia</taxon>
        <taxon>Tineoidea</taxon>
        <taxon>Psychidae</taxon>
        <taxon>Oiketicinae</taxon>
        <taxon>Eumeta</taxon>
    </lineage>
</organism>
<proteinExistence type="predicted"/>
<feature type="region of interest" description="Disordered" evidence="1">
    <location>
        <begin position="35"/>
        <end position="74"/>
    </location>
</feature>
<reference evidence="2 3" key="1">
    <citation type="journal article" date="2019" name="Commun. Biol.">
        <title>The bagworm genome reveals a unique fibroin gene that provides high tensile strength.</title>
        <authorList>
            <person name="Kono N."/>
            <person name="Nakamura H."/>
            <person name="Ohtoshi R."/>
            <person name="Tomita M."/>
            <person name="Numata K."/>
            <person name="Arakawa K."/>
        </authorList>
    </citation>
    <scope>NUCLEOTIDE SEQUENCE [LARGE SCALE GENOMIC DNA]</scope>
</reference>
<dbReference type="EMBL" id="BGZK01000013">
    <property type="protein sequence ID" value="GBP04246.1"/>
    <property type="molecule type" value="Genomic_DNA"/>
</dbReference>
<evidence type="ECO:0000256" key="1">
    <source>
        <dbReference type="SAM" id="MobiDB-lite"/>
    </source>
</evidence>
<sequence length="74" mass="8499">MNEFAKDFLIPKYRSEVAAPIEDAARHYLNKGFRPRPLRQSRRTPPFAFHFPLTPSIPPTGRKRGREPPAVPTT</sequence>
<dbReference type="Proteomes" id="UP000299102">
    <property type="component" value="Unassembled WGS sequence"/>
</dbReference>
<evidence type="ECO:0000313" key="2">
    <source>
        <dbReference type="EMBL" id="GBP04246.1"/>
    </source>
</evidence>
<comment type="caution">
    <text evidence="2">The sequence shown here is derived from an EMBL/GenBank/DDBJ whole genome shotgun (WGS) entry which is preliminary data.</text>
</comment>